<proteinExistence type="predicted"/>
<organism evidence="2 3">
    <name type="scientific">Hyalangium minutum</name>
    <dbReference type="NCBI Taxonomy" id="394096"/>
    <lineage>
        <taxon>Bacteria</taxon>
        <taxon>Pseudomonadati</taxon>
        <taxon>Myxococcota</taxon>
        <taxon>Myxococcia</taxon>
        <taxon>Myxococcales</taxon>
        <taxon>Cystobacterineae</taxon>
        <taxon>Archangiaceae</taxon>
        <taxon>Hyalangium</taxon>
    </lineage>
</organism>
<dbReference type="Gene3D" id="2.60.40.10">
    <property type="entry name" value="Immunoglobulins"/>
    <property type="match status" value="2"/>
</dbReference>
<dbReference type="PROSITE" id="PS51257">
    <property type="entry name" value="PROKAR_LIPOPROTEIN"/>
    <property type="match status" value="1"/>
</dbReference>
<dbReference type="STRING" id="394096.DB31_7927"/>
<gene>
    <name evidence="2" type="ORF">DB31_7927</name>
</gene>
<dbReference type="AlphaFoldDB" id="A0A085WLX7"/>
<dbReference type="PATRIC" id="fig|394096.3.peg.3967"/>
<dbReference type="RefSeq" id="WP_240486766.1">
    <property type="nucleotide sequence ID" value="NZ_JMCB01000006.1"/>
</dbReference>
<dbReference type="Pfam" id="PF07705">
    <property type="entry name" value="CARDB"/>
    <property type="match status" value="1"/>
</dbReference>
<evidence type="ECO:0000313" key="3">
    <source>
        <dbReference type="Proteomes" id="UP000028725"/>
    </source>
</evidence>
<evidence type="ECO:0000259" key="1">
    <source>
        <dbReference type="Pfam" id="PF07705"/>
    </source>
</evidence>
<feature type="domain" description="CARDB" evidence="1">
    <location>
        <begin position="41"/>
        <end position="147"/>
    </location>
</feature>
<dbReference type="Proteomes" id="UP000028725">
    <property type="component" value="Unassembled WGS sequence"/>
</dbReference>
<name>A0A085WLX7_9BACT</name>
<dbReference type="InterPro" id="IPR011635">
    <property type="entry name" value="CARDB"/>
</dbReference>
<dbReference type="EMBL" id="JMCB01000006">
    <property type="protein sequence ID" value="KFE68690.1"/>
    <property type="molecule type" value="Genomic_DNA"/>
</dbReference>
<evidence type="ECO:0000313" key="2">
    <source>
        <dbReference type="EMBL" id="KFE68690.1"/>
    </source>
</evidence>
<reference evidence="2 3" key="1">
    <citation type="submission" date="2014-04" db="EMBL/GenBank/DDBJ databases">
        <title>Genome assembly of Hyalangium minutum DSM 14724.</title>
        <authorList>
            <person name="Sharma G."/>
            <person name="Subramanian S."/>
        </authorList>
    </citation>
    <scope>NUCLEOTIDE SEQUENCE [LARGE SCALE GENOMIC DNA]</scope>
    <source>
        <strain evidence="2 3">DSM 14724</strain>
    </source>
</reference>
<accession>A0A085WLX7</accession>
<comment type="caution">
    <text evidence="2">The sequence shown here is derived from an EMBL/GenBank/DDBJ whole genome shotgun (WGS) entry which is preliminary data.</text>
</comment>
<dbReference type="InterPro" id="IPR013783">
    <property type="entry name" value="Ig-like_fold"/>
</dbReference>
<keyword evidence="3" id="KW-1185">Reference proteome</keyword>
<protein>
    <recommendedName>
        <fullName evidence="1">CARDB domain-containing protein</fullName>
    </recommendedName>
</protein>
<sequence length="816" mass="86091">MLKQRLLALALTGALTGCIVEPSPEDPFDPNFPDGPSTMMPDLEIESVTGPSQLGPNSQDFLRARLCNRGGSFAITDVSFFLSKDKVLDPLDRRVGTSGQATVEAGACQEVMAQVKMQGVDQDGYYLFAVADPNDWTLESSETNNERMGAKLWVDRNVPPVPTLSWLTGNGQPKLLASSELGVSIRVYQGSTCSGEPVVNGYPSENGYCEMPIDISSYPAASYSARAYDSVGNASGCGSIQAPSGYGYDVTPPAPPVVTQANWSYGTTQHALTVKGTTEAGAEVGVFVDVACTGIPAATVFASSSGAFTAELTVAAQSGGSIRRVYVAARDAAYNESSCVEGPRYETPCQTGYANCDGNPANGCEAILTEDEANCGACGTTCQGSGNATGVCMSGTCGVACPVGRYDCDGNLSNGCESTYACSPSACTINASAELAITALSVVEDPVRTAPGGAWHFGTLMRAMAGDQDPSTLVRNWLKTWATAQTINGLTVPARTQMLTKVLTPWEQKSGGASRPLDFSKAPFRLLAIMNRMDLRNPGAQAGEGRFVFGVLDSSGNPLEFTIIFEYALPGGTPEAIQGWARGWHELGQLGLSHPDYKTKLQALTDRFAKSGVMAGRPFGNALNQIRTNEVDLADPWEMREFNLTTAGLQPATVKLTPAFSFNNTGALGDFLRANQADILAERHTVPTTLGSQRFLAGSAIVPEDFFWRAPSVAAEVRHKFSVNTCSGCHAGETATDFVHVAPRRAGQTAALSAFLRGGTVVDPVSGTSRSFNDLARRSEDLATLVCGTAGTQSLKDVETFGGFPAPSNLPRARVH</sequence>